<dbReference type="GO" id="GO:0000981">
    <property type="term" value="F:DNA-binding transcription factor activity, RNA polymerase II-specific"/>
    <property type="evidence" value="ECO:0007669"/>
    <property type="project" value="TreeGrafter"/>
</dbReference>
<evidence type="ECO:0000256" key="4">
    <source>
        <dbReference type="ARBA" id="ARBA00023163"/>
    </source>
</evidence>
<evidence type="ECO:0000256" key="6">
    <source>
        <dbReference type="RuleBase" id="RU000682"/>
    </source>
</evidence>
<dbReference type="InterPro" id="IPR001356">
    <property type="entry name" value="HD"/>
</dbReference>
<keyword evidence="5 6" id="KW-0371">Homeobox</keyword>
<dbReference type="PANTHER" id="PTHR24328">
    <property type="entry name" value="HOMEOBOX PROTEIN MOX"/>
    <property type="match status" value="1"/>
</dbReference>
<dbReference type="SMART" id="SM00389">
    <property type="entry name" value="HOX"/>
    <property type="match status" value="1"/>
</dbReference>
<gene>
    <name evidence="8" type="ORF">NQ318_013684</name>
</gene>
<evidence type="ECO:0000313" key="9">
    <source>
        <dbReference type="Proteomes" id="UP001162162"/>
    </source>
</evidence>
<reference evidence="8" key="1">
    <citation type="journal article" date="2023" name="Insect Mol. Biol.">
        <title>Genome sequencing provides insights into the evolution of gene families encoding plant cell wall-degrading enzymes in longhorned beetles.</title>
        <authorList>
            <person name="Shin N.R."/>
            <person name="Okamura Y."/>
            <person name="Kirsch R."/>
            <person name="Pauchet Y."/>
        </authorList>
    </citation>
    <scope>NUCLEOTIDE SEQUENCE</scope>
    <source>
        <strain evidence="8">AMC_N1</strain>
    </source>
</reference>
<comment type="subcellular location">
    <subcellularLocation>
        <location evidence="1 5 6">Nucleus</location>
    </subcellularLocation>
</comment>
<feature type="DNA-binding region" description="Homeobox" evidence="5">
    <location>
        <begin position="170"/>
        <end position="215"/>
    </location>
</feature>
<evidence type="ECO:0000256" key="1">
    <source>
        <dbReference type="ARBA" id="ARBA00004123"/>
    </source>
</evidence>
<keyword evidence="5 6" id="KW-0539">Nucleus</keyword>
<dbReference type="AlphaFoldDB" id="A0AAV8Z823"/>
<dbReference type="Pfam" id="PF00046">
    <property type="entry name" value="Homeodomain"/>
    <property type="match status" value="1"/>
</dbReference>
<evidence type="ECO:0000256" key="2">
    <source>
        <dbReference type="ARBA" id="ARBA00022473"/>
    </source>
</evidence>
<dbReference type="GO" id="GO:0005634">
    <property type="term" value="C:nucleus"/>
    <property type="evidence" value="ECO:0007669"/>
    <property type="project" value="UniProtKB-SubCell"/>
</dbReference>
<keyword evidence="3" id="KW-0805">Transcription regulation</keyword>
<keyword evidence="4" id="KW-0804">Transcription</keyword>
<proteinExistence type="predicted"/>
<dbReference type="PROSITE" id="PS50071">
    <property type="entry name" value="HOMEOBOX_2"/>
    <property type="match status" value="1"/>
</dbReference>
<keyword evidence="2" id="KW-0217">Developmental protein</keyword>
<dbReference type="PANTHER" id="PTHR24328:SF7">
    <property type="entry name" value="BUTTONLESS"/>
    <property type="match status" value="1"/>
</dbReference>
<dbReference type="EMBL" id="JAPWTK010000008">
    <property type="protein sequence ID" value="KAJ8960404.1"/>
    <property type="molecule type" value="Genomic_DNA"/>
</dbReference>
<comment type="caution">
    <text evidence="8">The sequence shown here is derived from an EMBL/GenBank/DDBJ whole genome shotgun (WGS) entry which is preliminary data.</text>
</comment>
<dbReference type="Gene3D" id="1.10.10.60">
    <property type="entry name" value="Homeodomain-like"/>
    <property type="match status" value="1"/>
</dbReference>
<dbReference type="Proteomes" id="UP001162162">
    <property type="component" value="Unassembled WGS sequence"/>
</dbReference>
<name>A0AAV8Z823_9CUCU</name>
<dbReference type="InterPro" id="IPR009057">
    <property type="entry name" value="Homeodomain-like_sf"/>
</dbReference>
<dbReference type="InterPro" id="IPR042634">
    <property type="entry name" value="MOX-1/MOX-2"/>
</dbReference>
<sequence length="228" mass="26377">MFIVEATIKMEYEHATTSNEIPYPDPLVYNPSMNYFYPSNCVKSSPSPYSDYQEVQHWPDVQNFGVADGEVFQQNQDYYYLQRCQEYYEMGREETQRCNFLNSNVYYNANLSGPGDSFHPYWSCREGTSLDQEYKGQSDENLVEGVLRGTSPYSDDSADVRLNPDFGTKPRKERTAFTKNQIRELEKEFSHSNYLTRLRRYEISVALDLTERQVLSTAAKGKATVGAL</sequence>
<keyword evidence="9" id="KW-1185">Reference proteome</keyword>
<feature type="domain" description="Homeobox" evidence="7">
    <location>
        <begin position="168"/>
        <end position="214"/>
    </location>
</feature>
<dbReference type="CDD" id="cd00086">
    <property type="entry name" value="homeodomain"/>
    <property type="match status" value="1"/>
</dbReference>
<organism evidence="8 9">
    <name type="scientific">Aromia moschata</name>
    <dbReference type="NCBI Taxonomy" id="1265417"/>
    <lineage>
        <taxon>Eukaryota</taxon>
        <taxon>Metazoa</taxon>
        <taxon>Ecdysozoa</taxon>
        <taxon>Arthropoda</taxon>
        <taxon>Hexapoda</taxon>
        <taxon>Insecta</taxon>
        <taxon>Pterygota</taxon>
        <taxon>Neoptera</taxon>
        <taxon>Endopterygota</taxon>
        <taxon>Coleoptera</taxon>
        <taxon>Polyphaga</taxon>
        <taxon>Cucujiformia</taxon>
        <taxon>Chrysomeloidea</taxon>
        <taxon>Cerambycidae</taxon>
        <taxon>Cerambycinae</taxon>
        <taxon>Callichromatini</taxon>
        <taxon>Aromia</taxon>
    </lineage>
</organism>
<evidence type="ECO:0000256" key="5">
    <source>
        <dbReference type="PROSITE-ProRule" id="PRU00108"/>
    </source>
</evidence>
<dbReference type="GO" id="GO:0000978">
    <property type="term" value="F:RNA polymerase II cis-regulatory region sequence-specific DNA binding"/>
    <property type="evidence" value="ECO:0007669"/>
    <property type="project" value="TreeGrafter"/>
</dbReference>
<dbReference type="GO" id="GO:0045944">
    <property type="term" value="P:positive regulation of transcription by RNA polymerase II"/>
    <property type="evidence" value="ECO:0007669"/>
    <property type="project" value="InterPro"/>
</dbReference>
<keyword evidence="5 6" id="KW-0238">DNA-binding</keyword>
<evidence type="ECO:0000259" key="7">
    <source>
        <dbReference type="PROSITE" id="PS50071"/>
    </source>
</evidence>
<protein>
    <recommendedName>
        <fullName evidence="7">Homeobox domain-containing protein</fullName>
    </recommendedName>
</protein>
<evidence type="ECO:0000256" key="3">
    <source>
        <dbReference type="ARBA" id="ARBA00023015"/>
    </source>
</evidence>
<evidence type="ECO:0000313" key="8">
    <source>
        <dbReference type="EMBL" id="KAJ8960404.1"/>
    </source>
</evidence>
<dbReference type="SUPFAM" id="SSF46689">
    <property type="entry name" value="Homeodomain-like"/>
    <property type="match status" value="1"/>
</dbReference>
<accession>A0AAV8Z823</accession>